<dbReference type="STRING" id="1884261.A0A5C3Q8Q1"/>
<dbReference type="EMBL" id="ML178855">
    <property type="protein sequence ID" value="TFK96750.1"/>
    <property type="molecule type" value="Genomic_DNA"/>
</dbReference>
<evidence type="ECO:0000313" key="3">
    <source>
        <dbReference type="Proteomes" id="UP000305067"/>
    </source>
</evidence>
<keyword evidence="3" id="KW-1185">Reference proteome</keyword>
<evidence type="ECO:0000313" key="2">
    <source>
        <dbReference type="EMBL" id="TFK96750.1"/>
    </source>
</evidence>
<feature type="compositionally biased region" description="Basic and acidic residues" evidence="1">
    <location>
        <begin position="633"/>
        <end position="642"/>
    </location>
</feature>
<feature type="region of interest" description="Disordered" evidence="1">
    <location>
        <begin position="614"/>
        <end position="655"/>
    </location>
</feature>
<sequence>MSPTVKEFRFPLANPEKVAYESDSSWGGVRDVRERMGGALEVLGVWAERPVGEVERVLMELFVGDGDGEAIIPRWFSGPEDEAGGPWPKLRTLVLPKHFMTSSLFTTLSGFPALRTIEFRYDTDDHSLPSDSTSFSPSFTKSKPFPVLDDLSFTVPLSSVASLFSTGPEGLLKSLTSLYVHSYEFESPSSFHALLLALSISTPHLKLLALLSSVLPTTAQAQDDQRITQHQQRITYTDLLPIHAQKHLTTLEIIHHLPLRLTLDDIVYMARAFGEGMEVVVLGNEPFGIMQDLDLLGLVDEGEHGDDEGDREGDGEEGDGMHGALTLEAIYAFARFCPNLSKLGLFVDARSVPRFPPMHQDLRPSEALGLESGLTLGGGTGLGGETGGLGRGTGLTPWDTGELGYGFNGDVVLSMGLSPVGDEGEVAMYLSRLACSAASSVGSSSSSSAALGKHNDRQGLGKLAQTPSFYSLTDLNTSVLSLSPSTFSLSPMPITAATRGVFPDPPIEGLRRIGIECGLSVDEALQYTPVTMIPIAGMTMTAVANAFMVMNSNPSTDLRTSTHLRNSAAGWKGVGKMMPLLVKMRWEEEVRNGGLRREVRDLRMRVDVLGGGGGVESRSWGGSKLEEGQQEVGKGKGKEAERKKGKGVPGVGSGADRVRAVGMGLKRRLSSMLF</sequence>
<name>A0A5C3Q8Q1_9AGAR</name>
<dbReference type="Proteomes" id="UP000305067">
    <property type="component" value="Unassembled WGS sequence"/>
</dbReference>
<evidence type="ECO:0000256" key="1">
    <source>
        <dbReference type="SAM" id="MobiDB-lite"/>
    </source>
</evidence>
<gene>
    <name evidence="2" type="ORF">BDV98DRAFT_575587</name>
</gene>
<feature type="compositionally biased region" description="Acidic residues" evidence="1">
    <location>
        <begin position="303"/>
        <end position="318"/>
    </location>
</feature>
<dbReference type="AlphaFoldDB" id="A0A5C3Q8Q1"/>
<protein>
    <submittedName>
        <fullName evidence="2">Uncharacterized protein</fullName>
    </submittedName>
</protein>
<feature type="region of interest" description="Disordered" evidence="1">
    <location>
        <begin position="300"/>
        <end position="320"/>
    </location>
</feature>
<reference evidence="2 3" key="1">
    <citation type="journal article" date="2019" name="Nat. Ecol. Evol.">
        <title>Megaphylogeny resolves global patterns of mushroom evolution.</title>
        <authorList>
            <person name="Varga T."/>
            <person name="Krizsan K."/>
            <person name="Foldi C."/>
            <person name="Dima B."/>
            <person name="Sanchez-Garcia M."/>
            <person name="Sanchez-Ramirez S."/>
            <person name="Szollosi G.J."/>
            <person name="Szarkandi J.G."/>
            <person name="Papp V."/>
            <person name="Albert L."/>
            <person name="Andreopoulos W."/>
            <person name="Angelini C."/>
            <person name="Antonin V."/>
            <person name="Barry K.W."/>
            <person name="Bougher N.L."/>
            <person name="Buchanan P."/>
            <person name="Buyck B."/>
            <person name="Bense V."/>
            <person name="Catcheside P."/>
            <person name="Chovatia M."/>
            <person name="Cooper J."/>
            <person name="Damon W."/>
            <person name="Desjardin D."/>
            <person name="Finy P."/>
            <person name="Geml J."/>
            <person name="Haridas S."/>
            <person name="Hughes K."/>
            <person name="Justo A."/>
            <person name="Karasinski D."/>
            <person name="Kautmanova I."/>
            <person name="Kiss B."/>
            <person name="Kocsube S."/>
            <person name="Kotiranta H."/>
            <person name="LaButti K.M."/>
            <person name="Lechner B.E."/>
            <person name="Liimatainen K."/>
            <person name="Lipzen A."/>
            <person name="Lukacs Z."/>
            <person name="Mihaltcheva S."/>
            <person name="Morgado L.N."/>
            <person name="Niskanen T."/>
            <person name="Noordeloos M.E."/>
            <person name="Ohm R.A."/>
            <person name="Ortiz-Santana B."/>
            <person name="Ovrebo C."/>
            <person name="Racz N."/>
            <person name="Riley R."/>
            <person name="Savchenko A."/>
            <person name="Shiryaev A."/>
            <person name="Soop K."/>
            <person name="Spirin V."/>
            <person name="Szebenyi C."/>
            <person name="Tomsovsky M."/>
            <person name="Tulloss R.E."/>
            <person name="Uehling J."/>
            <person name="Grigoriev I.V."/>
            <person name="Vagvolgyi C."/>
            <person name="Papp T."/>
            <person name="Martin F.M."/>
            <person name="Miettinen O."/>
            <person name="Hibbett D.S."/>
            <person name="Nagy L.G."/>
        </authorList>
    </citation>
    <scope>NUCLEOTIDE SEQUENCE [LARGE SCALE GENOMIC DNA]</scope>
    <source>
        <strain evidence="2 3">CBS 309.79</strain>
    </source>
</reference>
<dbReference type="OrthoDB" id="2447803at2759"/>
<accession>A0A5C3Q8Q1</accession>
<organism evidence="2 3">
    <name type="scientific">Pterulicium gracile</name>
    <dbReference type="NCBI Taxonomy" id="1884261"/>
    <lineage>
        <taxon>Eukaryota</taxon>
        <taxon>Fungi</taxon>
        <taxon>Dikarya</taxon>
        <taxon>Basidiomycota</taxon>
        <taxon>Agaricomycotina</taxon>
        <taxon>Agaricomycetes</taxon>
        <taxon>Agaricomycetidae</taxon>
        <taxon>Agaricales</taxon>
        <taxon>Pleurotineae</taxon>
        <taxon>Pterulaceae</taxon>
        <taxon>Pterulicium</taxon>
    </lineage>
</organism>
<proteinExistence type="predicted"/>